<protein>
    <submittedName>
        <fullName evidence="2">Uncharacterized conserved secreted or membrane protein</fullName>
    </submittedName>
</protein>
<accession>A0A805ZP61</accession>
<evidence type="ECO:0000256" key="1">
    <source>
        <dbReference type="SAM" id="Phobius"/>
    </source>
</evidence>
<dbReference type="InterPro" id="IPR021324">
    <property type="entry name" value="DUF2929"/>
</dbReference>
<keyword evidence="1" id="KW-0472">Membrane</keyword>
<dbReference type="Proteomes" id="UP000000664">
    <property type="component" value="Chromosome"/>
</dbReference>
<gene>
    <name evidence="2" type="ordered locus">LGAS_0879</name>
</gene>
<dbReference type="KEGG" id="lga:LGAS_0879"/>
<feature type="transmembrane region" description="Helical" evidence="1">
    <location>
        <begin position="17"/>
        <end position="36"/>
    </location>
</feature>
<evidence type="ECO:0000313" key="3">
    <source>
        <dbReference type="Proteomes" id="UP000000664"/>
    </source>
</evidence>
<sequence length="107" mass="12050">MQTNCSHMLTLSNNLSIANSLFLACVKLLFLLRYLAKEGEIMRYIITMVWSCIFCEVIGFIAASLTQMQFNPMQSLIIGAVFGLLFAIIIPAITAKSYKDKSKYNKL</sequence>
<reference evidence="2 3" key="1">
    <citation type="journal article" date="2006" name="Proc. Natl. Acad. Sci. U.S.A.">
        <title>Comparative genomics of the lactic acid bacteria.</title>
        <authorList>
            <person name="Makarova K."/>
            <person name="Slesarev A."/>
            <person name="Wolf Y."/>
            <person name="Sorokin A."/>
            <person name="Mirkin B."/>
            <person name="Koonin E."/>
            <person name="Pavlov A."/>
            <person name="Pavlova N."/>
            <person name="Karamychev V."/>
            <person name="Polouchine N."/>
            <person name="Shakhova V."/>
            <person name="Grigoriev I."/>
            <person name="Lou Y."/>
            <person name="Rohksar D."/>
            <person name="Lucas S."/>
            <person name="Huang K."/>
            <person name="Goodstein D.M."/>
            <person name="Hawkins T."/>
            <person name="Plengvidhya V."/>
            <person name="Welker D."/>
            <person name="Hughes J."/>
            <person name="Goh Y."/>
            <person name="Benson A."/>
            <person name="Baldwin K."/>
            <person name="Lee J.H."/>
            <person name="Diaz-Muniz I."/>
            <person name="Dosti B."/>
            <person name="Smeianov V."/>
            <person name="Wechter W."/>
            <person name="Barabote R."/>
            <person name="Lorca G."/>
            <person name="Altermann E."/>
            <person name="Barrangou R."/>
            <person name="Ganesan B."/>
            <person name="Xie Y."/>
            <person name="Rawsthorne H."/>
            <person name="Tamir D."/>
            <person name="Parker C."/>
            <person name="Breidt F."/>
            <person name="Broadbent J."/>
            <person name="Hutkins R."/>
            <person name="O'Sullivan D."/>
            <person name="Steele J."/>
            <person name="Unlu G."/>
            <person name="Saier M."/>
            <person name="Klaenhammer T."/>
            <person name="Richardson P."/>
            <person name="Kozyavkin S."/>
            <person name="Weimer B."/>
            <person name="Mills D."/>
        </authorList>
    </citation>
    <scope>NUCLEOTIDE SEQUENCE [LARGE SCALE GENOMIC DNA]</scope>
    <source>
        <strain evidence="3">ATCC 33323 / DSM 20243 / BCRC 14619 / CIP 102991 / JCM 1131 / KCTC 3163 / NCIMB 11718 / NCTC 13722 / AM63</strain>
    </source>
</reference>
<organism evidence="2 3">
    <name type="scientific">Lactobacillus gasseri (strain ATCC 33323 / DSM 20243 / BCRC 14619 / CIP 102991 / JCM 1131 / KCTC 3163 / NCIMB 11718 / NCTC 13722 / AM63)</name>
    <dbReference type="NCBI Taxonomy" id="324831"/>
    <lineage>
        <taxon>Bacteria</taxon>
        <taxon>Bacillati</taxon>
        <taxon>Bacillota</taxon>
        <taxon>Bacilli</taxon>
        <taxon>Lactobacillales</taxon>
        <taxon>Lactobacillaceae</taxon>
        <taxon>Lactobacillus</taxon>
    </lineage>
</organism>
<evidence type="ECO:0000313" key="2">
    <source>
        <dbReference type="EMBL" id="ABJ60268.1"/>
    </source>
</evidence>
<feature type="transmembrane region" description="Helical" evidence="1">
    <location>
        <begin position="76"/>
        <end position="95"/>
    </location>
</feature>
<name>A0A805ZP61_LACGA</name>
<feature type="transmembrane region" description="Helical" evidence="1">
    <location>
        <begin position="48"/>
        <end position="70"/>
    </location>
</feature>
<keyword evidence="1" id="KW-0812">Transmembrane</keyword>
<dbReference type="EMBL" id="CP000413">
    <property type="protein sequence ID" value="ABJ60268.1"/>
    <property type="molecule type" value="Genomic_DNA"/>
</dbReference>
<proteinExistence type="predicted"/>
<keyword evidence="1" id="KW-1133">Transmembrane helix</keyword>
<dbReference type="AlphaFoldDB" id="A0A805ZP61"/>
<dbReference type="Pfam" id="PF11151">
    <property type="entry name" value="DUF2929"/>
    <property type="match status" value="1"/>
</dbReference>